<reference evidence="2 3" key="1">
    <citation type="submission" date="2018-10" db="EMBL/GenBank/DDBJ databases">
        <title>Isolation, diversity and antifungal activity of actinobacteria from wheat.</title>
        <authorList>
            <person name="Han C."/>
        </authorList>
    </citation>
    <scope>NUCLEOTIDE SEQUENCE [LARGE SCALE GENOMIC DNA]</scope>
    <source>
        <strain evidence="2 3">NEAU-YY642</strain>
    </source>
</reference>
<evidence type="ECO:0000313" key="3">
    <source>
        <dbReference type="Proteomes" id="UP000278673"/>
    </source>
</evidence>
<dbReference type="Proteomes" id="UP000278673">
    <property type="component" value="Unassembled WGS sequence"/>
</dbReference>
<feature type="compositionally biased region" description="Basic and acidic residues" evidence="1">
    <location>
        <begin position="1"/>
        <end position="13"/>
    </location>
</feature>
<gene>
    <name evidence="2" type="ORF">EBN88_05275</name>
</gene>
<protein>
    <recommendedName>
        <fullName evidence="4">Helix-turn-helix domain-containing protein</fullName>
    </recommendedName>
</protein>
<keyword evidence="3" id="KW-1185">Reference proteome</keyword>
<sequence length="100" mass="11233">MPEPRRWKNRTPEEQAAADSAAADIRRLRSALDDAEELVRTRRKELAQGISRHVQAGAVTQAEAARTAGYDTRTVQRLVRDAGVPYVHPAKVREQQTTEE</sequence>
<dbReference type="AlphaFoldDB" id="A0A3M2M6D1"/>
<evidence type="ECO:0000313" key="2">
    <source>
        <dbReference type="EMBL" id="RMI44413.1"/>
    </source>
</evidence>
<organism evidence="2 3">
    <name type="scientific">Streptomyces triticirhizae</name>
    <dbReference type="NCBI Taxonomy" id="2483353"/>
    <lineage>
        <taxon>Bacteria</taxon>
        <taxon>Bacillati</taxon>
        <taxon>Actinomycetota</taxon>
        <taxon>Actinomycetes</taxon>
        <taxon>Kitasatosporales</taxon>
        <taxon>Streptomycetaceae</taxon>
        <taxon>Streptomyces</taxon>
    </lineage>
</organism>
<feature type="region of interest" description="Disordered" evidence="1">
    <location>
        <begin position="1"/>
        <end position="22"/>
    </location>
</feature>
<accession>A0A3M2M6D1</accession>
<dbReference type="RefSeq" id="WP_122182620.1">
    <property type="nucleotide sequence ID" value="NZ_RFFJ01000016.1"/>
</dbReference>
<name>A0A3M2M6D1_9ACTN</name>
<proteinExistence type="predicted"/>
<dbReference type="EMBL" id="RFFJ01000016">
    <property type="protein sequence ID" value="RMI44413.1"/>
    <property type="molecule type" value="Genomic_DNA"/>
</dbReference>
<evidence type="ECO:0000256" key="1">
    <source>
        <dbReference type="SAM" id="MobiDB-lite"/>
    </source>
</evidence>
<comment type="caution">
    <text evidence="2">The sequence shown here is derived from an EMBL/GenBank/DDBJ whole genome shotgun (WGS) entry which is preliminary data.</text>
</comment>
<evidence type="ECO:0008006" key="4">
    <source>
        <dbReference type="Google" id="ProtNLM"/>
    </source>
</evidence>